<feature type="transmembrane region" description="Helical" evidence="1">
    <location>
        <begin position="93"/>
        <end position="111"/>
    </location>
</feature>
<dbReference type="Proteomes" id="UP000215441">
    <property type="component" value="Unassembled WGS sequence"/>
</dbReference>
<dbReference type="Pfam" id="PF11658">
    <property type="entry name" value="CBP_BcsG"/>
    <property type="match status" value="1"/>
</dbReference>
<dbReference type="InterPro" id="IPR017850">
    <property type="entry name" value="Alkaline_phosphatase_core_sf"/>
</dbReference>
<feature type="transmembrane region" description="Helical" evidence="1">
    <location>
        <begin position="12"/>
        <end position="35"/>
    </location>
</feature>
<reference evidence="2 3" key="1">
    <citation type="submission" date="2017-07" db="EMBL/GenBank/DDBJ databases">
        <title>Acidovorax KNDSW TSA 6 genome sequence and assembly.</title>
        <authorList>
            <person name="Mayilraj S."/>
        </authorList>
    </citation>
    <scope>NUCLEOTIDE SEQUENCE [LARGE SCALE GENOMIC DNA]</scope>
    <source>
        <strain evidence="2 3">KNDSW-TSA6</strain>
    </source>
</reference>
<dbReference type="OrthoDB" id="6965261at2"/>
<proteinExistence type="predicted"/>
<keyword evidence="1" id="KW-1133">Transmembrane helix</keyword>
<dbReference type="EMBL" id="NOIG01000001">
    <property type="protein sequence ID" value="OYD51999.1"/>
    <property type="molecule type" value="Genomic_DNA"/>
</dbReference>
<organism evidence="2 3">
    <name type="scientific">Acidovorax kalamii</name>
    <dbReference type="NCBI Taxonomy" id="2004485"/>
    <lineage>
        <taxon>Bacteria</taxon>
        <taxon>Pseudomonadati</taxon>
        <taxon>Pseudomonadota</taxon>
        <taxon>Betaproteobacteria</taxon>
        <taxon>Burkholderiales</taxon>
        <taxon>Comamonadaceae</taxon>
        <taxon>Acidovorax</taxon>
    </lineage>
</organism>
<evidence type="ECO:0000256" key="1">
    <source>
        <dbReference type="SAM" id="Phobius"/>
    </source>
</evidence>
<gene>
    <name evidence="2" type="primary">bcsG</name>
    <name evidence="2" type="ORF">CBY09_00415</name>
</gene>
<sequence>MSYWNLYFLVKVGLYFTGYIGFSWWLNLLLWLALLPPIGHRLLRRTRAVLAWPAAIALLYYDSYLPTLGRVLSQLKALAGFSADYWMELAGRLVNPTAVAMAVAGVFLYAALARRVRFATLALVGILSVPVVAALQEREAQITDAGNAQANTGDGSSVAGADAADPDALLQKFYASESQKRMQFSTAGGPPPFDIILLHVCSLSWDDMEFVGQRNHPLLQRFDVLFTNFNSAASYSGPASLRVLHGSCGQTPHNKLYEGIDPQCYVFPNLEKVGYQTAALLNHDGVYEEYAHALEQRGGLAGKLQPNQSAPVHMQNFDGSPIYNDHALLSQWWKKRSSERGAAPVALYYNSISLHDGNRVPGMTSRSSLDTYKPRLVQLMADFDKFITELETAGKPVVVVLVPEHGASLRGDKIQISGMREIPGPRITLVPAGVKLVGMKKKDPAAESSAPVVVNQPMSYLGLFTLLGDLLSDSPYADSARPLTDRLQAPETTPFVSENADVIVMRNAAGKYLMKSGNGEWIPYSY</sequence>
<keyword evidence="1" id="KW-0812">Transmembrane</keyword>
<dbReference type="AlphaFoldDB" id="A0A235ESK0"/>
<keyword evidence="3" id="KW-1185">Reference proteome</keyword>
<name>A0A235ESK0_9BURK</name>
<dbReference type="RefSeq" id="WP_094285405.1">
    <property type="nucleotide sequence ID" value="NZ_NOIG01000001.1"/>
</dbReference>
<dbReference type="InterPro" id="IPR017744">
    <property type="entry name" value="BcsG"/>
</dbReference>
<comment type="caution">
    <text evidence="2">The sequence shown here is derived from an EMBL/GenBank/DDBJ whole genome shotgun (WGS) entry which is preliminary data.</text>
</comment>
<feature type="transmembrane region" description="Helical" evidence="1">
    <location>
        <begin position="118"/>
        <end position="135"/>
    </location>
</feature>
<protein>
    <submittedName>
        <fullName evidence="2">Cellulose biosynthesis protein BcsG</fullName>
    </submittedName>
</protein>
<accession>A0A235ESK0</accession>
<evidence type="ECO:0000313" key="2">
    <source>
        <dbReference type="EMBL" id="OYD51999.1"/>
    </source>
</evidence>
<feature type="transmembrane region" description="Helical" evidence="1">
    <location>
        <begin position="47"/>
        <end position="65"/>
    </location>
</feature>
<keyword evidence="1" id="KW-0472">Membrane</keyword>
<dbReference type="NCBIfam" id="TIGR03368">
    <property type="entry name" value="cellulose_yhjU"/>
    <property type="match status" value="1"/>
</dbReference>
<dbReference type="Gene3D" id="3.40.720.10">
    <property type="entry name" value="Alkaline Phosphatase, subunit A"/>
    <property type="match status" value="1"/>
</dbReference>
<evidence type="ECO:0000313" key="3">
    <source>
        <dbReference type="Proteomes" id="UP000215441"/>
    </source>
</evidence>